<dbReference type="STRING" id="35622.SAMN04489764_3193"/>
<organism evidence="2 3">
    <name type="scientific">Thermostaphylospora chromogena</name>
    <dbReference type="NCBI Taxonomy" id="35622"/>
    <lineage>
        <taxon>Bacteria</taxon>
        <taxon>Bacillati</taxon>
        <taxon>Actinomycetota</taxon>
        <taxon>Actinomycetes</taxon>
        <taxon>Streptosporangiales</taxon>
        <taxon>Thermomonosporaceae</taxon>
        <taxon>Thermostaphylospora</taxon>
    </lineage>
</organism>
<name>A0A1H1FUU5_9ACTN</name>
<feature type="region of interest" description="Disordered" evidence="1">
    <location>
        <begin position="208"/>
        <end position="230"/>
    </location>
</feature>
<evidence type="ECO:0000313" key="2">
    <source>
        <dbReference type="EMBL" id="SDR04640.1"/>
    </source>
</evidence>
<gene>
    <name evidence="2" type="ORF">SAMN04489764_3193</name>
</gene>
<protein>
    <submittedName>
        <fullName evidence="2">Uncharacterized protein</fullName>
    </submittedName>
</protein>
<dbReference type="RefSeq" id="WP_093259738.1">
    <property type="nucleotide sequence ID" value="NZ_FNKK01000002.1"/>
</dbReference>
<dbReference type="Proteomes" id="UP000217103">
    <property type="component" value="Unassembled WGS sequence"/>
</dbReference>
<keyword evidence="3" id="KW-1185">Reference proteome</keyword>
<dbReference type="OrthoDB" id="3512546at2"/>
<proteinExistence type="predicted"/>
<dbReference type="EMBL" id="FNKK01000002">
    <property type="protein sequence ID" value="SDR04640.1"/>
    <property type="molecule type" value="Genomic_DNA"/>
</dbReference>
<evidence type="ECO:0000256" key="1">
    <source>
        <dbReference type="SAM" id="MobiDB-lite"/>
    </source>
</evidence>
<accession>A0A1H1FUU5</accession>
<evidence type="ECO:0000313" key="3">
    <source>
        <dbReference type="Proteomes" id="UP000217103"/>
    </source>
</evidence>
<sequence>MGQIPTVRAIDDAMVTIDTDAVRTGEVHAWTGHVRYAPGHGGNEAWALELAPRSALSAGVASVGGTERERFTLAGGEVVVYDCADPPNARWAAWLGPWHMAHGMFYPPLWEPWDVVEAFTRLRWTDTPQGLTATSDGRFRLHRAIYLLPVAGVGTVRVEPRALAPIRPPRWRGYPTAAGEMWRLPGRRDPREESLLMVTDTAVVTVSPWDAPRKGPAARRENLSAGPEAGTAEAAARFLAQVADVRWGA</sequence>
<reference evidence="2 3" key="1">
    <citation type="submission" date="2016-10" db="EMBL/GenBank/DDBJ databases">
        <authorList>
            <person name="de Groot N.N."/>
        </authorList>
    </citation>
    <scope>NUCLEOTIDE SEQUENCE [LARGE SCALE GENOMIC DNA]</scope>
    <source>
        <strain evidence="2 3">DSM 43794</strain>
    </source>
</reference>
<dbReference type="AlphaFoldDB" id="A0A1H1FUU5"/>